<protein>
    <submittedName>
        <fullName evidence="1">Uncharacterized protein</fullName>
    </submittedName>
</protein>
<dbReference type="EMBL" id="LO018304">
    <property type="protein sequence ID" value="CUM60266.1"/>
    <property type="molecule type" value="Genomic_DNA"/>
</dbReference>
<name>A0A1J1JFN3_PLAAG</name>
<dbReference type="AlphaFoldDB" id="A0A1J1JFN3"/>
<evidence type="ECO:0000313" key="1">
    <source>
        <dbReference type="EMBL" id="CUM60266.1"/>
    </source>
</evidence>
<accession>A0A1J1JFN3</accession>
<gene>
    <name evidence="1" type="ORF">PLAM_2300</name>
</gene>
<sequence>MLAEEFQTTVSDGKIQIPDSLKTEFEGCEVKVIVLKVDPRKNALPFELRTLFKHTQALPEVQAISDAEIIAEIITYRQSS</sequence>
<dbReference type="RefSeq" id="WP_235750905.1">
    <property type="nucleotide sequence ID" value="NZ_JBIIEP010000004.1"/>
</dbReference>
<reference evidence="1" key="1">
    <citation type="submission" date="2015-09" db="EMBL/GenBank/DDBJ databases">
        <authorList>
            <person name="Jackson K.R."/>
            <person name="Lunt B.L."/>
            <person name="Fisher J.N.B."/>
            <person name="Gardner A.V."/>
            <person name="Bailey M.E."/>
            <person name="Deus L.M."/>
            <person name="Earl A.S."/>
            <person name="Gibby P.D."/>
            <person name="Hartmann K.A."/>
            <person name="Liu J.E."/>
            <person name="Manci A.M."/>
            <person name="Nielsen D.A."/>
            <person name="Solomon M.B."/>
            <person name="Breakwell D.P."/>
            <person name="Burnett S.H."/>
            <person name="Grose J.H."/>
        </authorList>
    </citation>
    <scope>NUCLEOTIDE SEQUENCE</scope>
    <source>
        <strain evidence="1">7805</strain>
    </source>
</reference>
<proteinExistence type="predicted"/>
<organism evidence="1">
    <name type="scientific">Planktothrix agardhii</name>
    <name type="common">Oscillatoria agardhii</name>
    <dbReference type="NCBI Taxonomy" id="1160"/>
    <lineage>
        <taxon>Bacteria</taxon>
        <taxon>Bacillati</taxon>
        <taxon>Cyanobacteriota</taxon>
        <taxon>Cyanophyceae</taxon>
        <taxon>Oscillatoriophycideae</taxon>
        <taxon>Oscillatoriales</taxon>
        <taxon>Microcoleaceae</taxon>
        <taxon>Planktothrix</taxon>
    </lineage>
</organism>